<dbReference type="Pfam" id="PF12675">
    <property type="entry name" value="DUF3795"/>
    <property type="match status" value="1"/>
</dbReference>
<evidence type="ECO:0000313" key="2">
    <source>
        <dbReference type="Proteomes" id="UP000306509"/>
    </source>
</evidence>
<protein>
    <recommendedName>
        <fullName evidence="3">DUF3795 domain-containing protein</fullName>
    </recommendedName>
</protein>
<comment type="caution">
    <text evidence="1">The sequence shown here is derived from an EMBL/GenBank/DDBJ whole genome shotgun (WGS) entry which is preliminary data.</text>
</comment>
<gene>
    <name evidence="1" type="ORF">DSM106044_05607</name>
</gene>
<dbReference type="InterPro" id="IPR024227">
    <property type="entry name" value="DUF3795"/>
</dbReference>
<proteinExistence type="predicted"/>
<dbReference type="STRING" id="180332.GCA_000797495_03067"/>
<dbReference type="Proteomes" id="UP000306509">
    <property type="component" value="Unassembled WGS sequence"/>
</dbReference>
<sequence>MIESRCGILCSACSFKKDGICSGCLQIQKPFWGDACPVKDCCESKKQEHCGTCKEFPCDLLNQFAFDESQGDNGLRIEQCKKWKNN</sequence>
<dbReference type="AlphaFoldDB" id="A0A4U8PZ27"/>
<dbReference type="RefSeq" id="WP_138004204.1">
    <property type="nucleotide sequence ID" value="NZ_CAUSDN010000224.1"/>
</dbReference>
<accession>A0A4U8PZ27</accession>
<dbReference type="EMBL" id="QGQD01000117">
    <property type="protein sequence ID" value="TLC97580.1"/>
    <property type="molecule type" value="Genomic_DNA"/>
</dbReference>
<evidence type="ECO:0008006" key="3">
    <source>
        <dbReference type="Google" id="ProtNLM"/>
    </source>
</evidence>
<evidence type="ECO:0000313" key="1">
    <source>
        <dbReference type="EMBL" id="TLC97580.1"/>
    </source>
</evidence>
<name>A0A4U8PZ27_9FIRM</name>
<reference evidence="1 2" key="1">
    <citation type="journal article" date="2019" name="Anaerobe">
        <title>Detection of Robinsoniella peoriensis in multiple bone samples of a trauma patient.</title>
        <authorList>
            <person name="Schrottner P."/>
            <person name="Hartwich K."/>
            <person name="Bunk B."/>
            <person name="Schober I."/>
            <person name="Helbig S."/>
            <person name="Rudolph W.W."/>
            <person name="Gunzer F."/>
        </authorList>
    </citation>
    <scope>NUCLEOTIDE SEQUENCE [LARGE SCALE GENOMIC DNA]</scope>
    <source>
        <strain evidence="1 2">DSM 106044</strain>
    </source>
</reference>
<keyword evidence="2" id="KW-1185">Reference proteome</keyword>
<organism evidence="1 2">
    <name type="scientific">Robinsoniella peoriensis</name>
    <dbReference type="NCBI Taxonomy" id="180332"/>
    <lineage>
        <taxon>Bacteria</taxon>
        <taxon>Bacillati</taxon>
        <taxon>Bacillota</taxon>
        <taxon>Clostridia</taxon>
        <taxon>Lachnospirales</taxon>
        <taxon>Lachnospiraceae</taxon>
        <taxon>Robinsoniella</taxon>
    </lineage>
</organism>